<sequence>MALIEALYEVLGNPSSMLGVCTEMVGLLVPLWIAFLIGLVLGWSWKPKWVTRKSDKLSCCVSKILDSSLPSSPCRSLMSPLKTFGSFSQWNSFMLRSSTCEASWAVDNNNNNNNLAHQNLSPVPPTEYEDCRSLLNEEQSNVASQVTEEDLEHLYQLVEVKDGGPTWMHMMDRSTSTMSYKAWRRDPKTGPPQYRSSTVFEDASPEIVRDFFWDDDFRPKWDDMLLYSAILDECRTTGTMLVHWVRKFPFFCSDREYIIGRRIWESGRSYYCVTKGWKRLVPFGYDGVPLSLSLVLSIFKSYIFPLLPVLVITSSYQRERHNIGDCKILWKRTFGNKTEHPAISSIGSYILLVFFCDHHLKQLFMFKLPEHWAIVLSPEELVLESRKGDGQLTACEVLLFHYEDMGIPWEIAKLGVRQGMWGTVKKIEPGLRAYQRTRASGRTLSRPAFMARINSKINPELLRSLGDDEDLSETEAATTPEKSLGRNIPKLLIVGGAIALACGFDRGLLTKAFIFSVGRRFGNMGKNAKLSAGST</sequence>
<evidence type="ECO:0000313" key="4">
    <source>
        <dbReference type="Proteomes" id="UP000326939"/>
    </source>
</evidence>
<protein>
    <recommendedName>
        <fullName evidence="2">START domain-containing protein</fullName>
    </recommendedName>
</protein>
<dbReference type="GO" id="GO:0008289">
    <property type="term" value="F:lipid binding"/>
    <property type="evidence" value="ECO:0007669"/>
    <property type="project" value="InterPro"/>
</dbReference>
<feature type="domain" description="START" evidence="2">
    <location>
        <begin position="165"/>
        <end position="273"/>
    </location>
</feature>
<dbReference type="CDD" id="cd08870">
    <property type="entry name" value="START_STARD2_7-like"/>
    <property type="match status" value="1"/>
</dbReference>
<keyword evidence="1" id="KW-1133">Transmembrane helix</keyword>
<feature type="transmembrane region" description="Helical" evidence="1">
    <location>
        <begin position="24"/>
        <end position="45"/>
    </location>
</feature>
<comment type="caution">
    <text evidence="3">The sequence shown here is derived from an EMBL/GenBank/DDBJ whole genome shotgun (WGS) entry which is preliminary data.</text>
</comment>
<dbReference type="Proteomes" id="UP000326939">
    <property type="component" value="Chromosome 15"/>
</dbReference>
<evidence type="ECO:0000313" key="3">
    <source>
        <dbReference type="EMBL" id="KAB5524045.1"/>
    </source>
</evidence>
<dbReference type="PANTHER" id="PTHR19308">
    <property type="entry name" value="PHOSPHATIDYLCHOLINE TRANSFER PROTEIN"/>
    <property type="match status" value="1"/>
</dbReference>
<evidence type="ECO:0000259" key="2">
    <source>
        <dbReference type="PROSITE" id="PS50848"/>
    </source>
</evidence>
<organism evidence="3 4">
    <name type="scientific">Salix brachista</name>
    <dbReference type="NCBI Taxonomy" id="2182728"/>
    <lineage>
        <taxon>Eukaryota</taxon>
        <taxon>Viridiplantae</taxon>
        <taxon>Streptophyta</taxon>
        <taxon>Embryophyta</taxon>
        <taxon>Tracheophyta</taxon>
        <taxon>Spermatophyta</taxon>
        <taxon>Magnoliopsida</taxon>
        <taxon>eudicotyledons</taxon>
        <taxon>Gunneridae</taxon>
        <taxon>Pentapetalae</taxon>
        <taxon>rosids</taxon>
        <taxon>fabids</taxon>
        <taxon>Malpighiales</taxon>
        <taxon>Salicaceae</taxon>
        <taxon>Saliceae</taxon>
        <taxon>Salix</taxon>
    </lineage>
</organism>
<dbReference type="Pfam" id="PF01852">
    <property type="entry name" value="START"/>
    <property type="match status" value="1"/>
</dbReference>
<dbReference type="InterPro" id="IPR002913">
    <property type="entry name" value="START_lipid-bd_dom"/>
</dbReference>
<reference evidence="4" key="1">
    <citation type="journal article" date="2019" name="Gigascience">
        <title>De novo genome assembly of the endangered Acer yangbiense, a plant species with extremely small populations endemic to Yunnan Province, China.</title>
        <authorList>
            <person name="Yang J."/>
            <person name="Wariss H.M."/>
            <person name="Tao L."/>
            <person name="Zhang R."/>
            <person name="Yun Q."/>
            <person name="Hollingsworth P."/>
            <person name="Dao Z."/>
            <person name="Luo G."/>
            <person name="Guo H."/>
            <person name="Ma Y."/>
            <person name="Sun W."/>
        </authorList>
    </citation>
    <scope>NUCLEOTIDE SEQUENCE [LARGE SCALE GENOMIC DNA]</scope>
    <source>
        <strain evidence="4">cv. br00</strain>
    </source>
</reference>
<dbReference type="GO" id="GO:0005737">
    <property type="term" value="C:cytoplasm"/>
    <property type="evidence" value="ECO:0007669"/>
    <property type="project" value="UniProtKB-ARBA"/>
</dbReference>
<dbReference type="InterPro" id="IPR023393">
    <property type="entry name" value="START-like_dom_sf"/>
</dbReference>
<dbReference type="PANTHER" id="PTHR19308:SF50">
    <property type="entry name" value="PROTEIN CP5, PUTATIVE-RELATED"/>
    <property type="match status" value="1"/>
</dbReference>
<keyword evidence="1" id="KW-0812">Transmembrane</keyword>
<dbReference type="PROSITE" id="PS50848">
    <property type="entry name" value="START"/>
    <property type="match status" value="1"/>
</dbReference>
<dbReference type="InterPro" id="IPR051213">
    <property type="entry name" value="START_lipid_transfer"/>
</dbReference>
<evidence type="ECO:0000256" key="1">
    <source>
        <dbReference type="SAM" id="Phobius"/>
    </source>
</evidence>
<keyword evidence="1" id="KW-0472">Membrane</keyword>
<dbReference type="AlphaFoldDB" id="A0A5N5K3P7"/>
<gene>
    <name evidence="3" type="ORF">DKX38_021794</name>
</gene>
<proteinExistence type="predicted"/>
<keyword evidence="4" id="KW-1185">Reference proteome</keyword>
<name>A0A5N5K3P7_9ROSI</name>
<accession>A0A5N5K3P7</accession>
<dbReference type="Gene3D" id="3.30.530.20">
    <property type="match status" value="1"/>
</dbReference>
<dbReference type="EMBL" id="VDCV01000015">
    <property type="protein sequence ID" value="KAB5524045.1"/>
    <property type="molecule type" value="Genomic_DNA"/>
</dbReference>
<dbReference type="SUPFAM" id="SSF55961">
    <property type="entry name" value="Bet v1-like"/>
    <property type="match status" value="1"/>
</dbReference>